<dbReference type="CDD" id="cd24066">
    <property type="entry name" value="ASKHA_NBD_ROK_EcFRK-like"/>
    <property type="match status" value="1"/>
</dbReference>
<dbReference type="KEGG" id="izh:FEM41_10775"/>
<dbReference type="EC" id="2.7.1.4" evidence="2"/>
<gene>
    <name evidence="2" type="ORF">FEM41_10775</name>
</gene>
<dbReference type="InterPro" id="IPR049874">
    <property type="entry name" value="ROK_cs"/>
</dbReference>
<keyword evidence="2" id="KW-0808">Transferase</keyword>
<protein>
    <submittedName>
        <fullName evidence="2">Fructokinase</fullName>
        <ecNumber evidence="2">2.7.1.4</ecNumber>
    </submittedName>
</protein>
<accession>A0A4P8YJY9</accession>
<dbReference type="PANTHER" id="PTHR18964:SF174">
    <property type="entry name" value="D-ALLOSE KINASE-RELATED"/>
    <property type="match status" value="1"/>
</dbReference>
<dbReference type="NCBIfam" id="NF007108">
    <property type="entry name" value="PRK09557.1"/>
    <property type="match status" value="1"/>
</dbReference>
<reference evidence="2 3" key="1">
    <citation type="submission" date="2019-05" db="EMBL/GenBank/DDBJ databases">
        <title>Complete genome sequence of Izhakiella calystegiae KSNA2, an endophyte isolated from beach morning glory (Calystegia soldanella).</title>
        <authorList>
            <person name="Jiang L."/>
            <person name="Jeong J.C."/>
            <person name="Kim C.Y."/>
            <person name="Kim D.H."/>
            <person name="Kim S.W."/>
            <person name="Lee j."/>
        </authorList>
    </citation>
    <scope>NUCLEOTIDE SEQUENCE [LARGE SCALE GENOMIC DNA]</scope>
    <source>
        <strain evidence="2 3">KSNA2</strain>
    </source>
</reference>
<evidence type="ECO:0000313" key="2">
    <source>
        <dbReference type="EMBL" id="QCT20098.1"/>
    </source>
</evidence>
<dbReference type="PROSITE" id="PS01125">
    <property type="entry name" value="ROK"/>
    <property type="match status" value="1"/>
</dbReference>
<dbReference type="GO" id="GO:0008865">
    <property type="term" value="F:fructokinase activity"/>
    <property type="evidence" value="ECO:0007669"/>
    <property type="project" value="UniProtKB-EC"/>
</dbReference>
<evidence type="ECO:0000313" key="3">
    <source>
        <dbReference type="Proteomes" id="UP000302163"/>
    </source>
</evidence>
<sequence length="303" mass="32123">MRIGIDLGGTKTEVIALADDGRQLYRHRLPTPRDDYSQTIETIATLVAMAEEQTGERGSVGVGIPGAISPATGVVKNANSTWLIGQPFDKDLARRLGREVRVANDANCLAVSEAVDGAAAGAACVFAVIIGTGCGAGLALNGRCHDGRNAVAGEWGHNPLPWMDNDELRYRDEVPCYCGKGGCIETFISGTGFARDYQRLSGSALRGAEVMTLAEQGDATASLAIQRYEQRLAKSLAHVVNILDPDVIVLGGGMSNVARLYRTVPQLMKSWVFGGECETPVLQAQHGDSSGVRGAAWLWPLNG</sequence>
<dbReference type="Gene3D" id="3.30.420.40">
    <property type="match status" value="2"/>
</dbReference>
<dbReference type="SUPFAM" id="SSF53067">
    <property type="entry name" value="Actin-like ATPase domain"/>
    <property type="match status" value="1"/>
</dbReference>
<dbReference type="InterPro" id="IPR000600">
    <property type="entry name" value="ROK"/>
</dbReference>
<dbReference type="Pfam" id="PF00480">
    <property type="entry name" value="ROK"/>
    <property type="match status" value="1"/>
</dbReference>
<evidence type="ECO:0000256" key="1">
    <source>
        <dbReference type="ARBA" id="ARBA00023277"/>
    </source>
</evidence>
<dbReference type="InterPro" id="IPR043129">
    <property type="entry name" value="ATPase_NBD"/>
</dbReference>
<dbReference type="AlphaFoldDB" id="A0A4P8YJY9"/>
<dbReference type="RefSeq" id="WP_138095974.1">
    <property type="nucleotide sequence ID" value="NZ_CP040428.1"/>
</dbReference>
<keyword evidence="3" id="KW-1185">Reference proteome</keyword>
<dbReference type="FunFam" id="3.30.420.40:FF:000093">
    <property type="entry name" value="Fructokinase"/>
    <property type="match status" value="1"/>
</dbReference>
<organism evidence="2 3">
    <name type="scientific">Jejubacter calystegiae</name>
    <dbReference type="NCBI Taxonomy" id="2579935"/>
    <lineage>
        <taxon>Bacteria</taxon>
        <taxon>Pseudomonadati</taxon>
        <taxon>Pseudomonadota</taxon>
        <taxon>Gammaproteobacteria</taxon>
        <taxon>Enterobacterales</taxon>
        <taxon>Enterobacteriaceae</taxon>
        <taxon>Jejubacter</taxon>
    </lineage>
</organism>
<dbReference type="EMBL" id="CP040428">
    <property type="protein sequence ID" value="QCT20098.1"/>
    <property type="molecule type" value="Genomic_DNA"/>
</dbReference>
<keyword evidence="2" id="KW-0418">Kinase</keyword>
<dbReference type="PANTHER" id="PTHR18964">
    <property type="entry name" value="ROK (REPRESSOR, ORF, KINASE) FAMILY"/>
    <property type="match status" value="1"/>
</dbReference>
<dbReference type="FunFam" id="3.30.420.40:FF:000154">
    <property type="entry name" value="Fructokinase"/>
    <property type="match status" value="1"/>
</dbReference>
<name>A0A4P8YJY9_9ENTR</name>
<keyword evidence="1" id="KW-0119">Carbohydrate metabolism</keyword>
<proteinExistence type="predicted"/>
<dbReference type="Proteomes" id="UP000302163">
    <property type="component" value="Chromosome"/>
</dbReference>
<dbReference type="OrthoDB" id="9810372at2"/>